<dbReference type="Proteomes" id="UP000732380">
    <property type="component" value="Unassembled WGS sequence"/>
</dbReference>
<organism evidence="2 3">
    <name type="scientific">Claviceps humidiphila</name>
    <dbReference type="NCBI Taxonomy" id="1294629"/>
    <lineage>
        <taxon>Eukaryota</taxon>
        <taxon>Fungi</taxon>
        <taxon>Dikarya</taxon>
        <taxon>Ascomycota</taxon>
        <taxon>Pezizomycotina</taxon>
        <taxon>Sordariomycetes</taxon>
        <taxon>Hypocreomycetidae</taxon>
        <taxon>Hypocreales</taxon>
        <taxon>Clavicipitaceae</taxon>
        <taxon>Claviceps</taxon>
    </lineage>
</organism>
<sequence length="55" mass="6181">MSSEAGPSKRRRTYEARASITLSKSRPLRNKKAAGYVIETTAHPGHYGVMEEKQF</sequence>
<proteinExistence type="predicted"/>
<reference evidence="2 3" key="1">
    <citation type="journal article" date="2020" name="bioRxiv">
        <title>Whole genome comparisons of ergot fungi reveals the divergence and evolution of species within the genus Claviceps are the result of varying mechanisms driving genome evolution and host range expansion.</title>
        <authorList>
            <person name="Wyka S.A."/>
            <person name="Mondo S.J."/>
            <person name="Liu M."/>
            <person name="Dettman J."/>
            <person name="Nalam V."/>
            <person name="Broders K.D."/>
        </authorList>
    </citation>
    <scope>NUCLEOTIDE SEQUENCE [LARGE SCALE GENOMIC DNA]</scope>
    <source>
        <strain evidence="2 3">LM576</strain>
    </source>
</reference>
<protein>
    <submittedName>
        <fullName evidence="2">Uncharacterized protein</fullName>
    </submittedName>
</protein>
<comment type="caution">
    <text evidence="2">The sequence shown here is derived from an EMBL/GenBank/DDBJ whole genome shotgun (WGS) entry which is preliminary data.</text>
</comment>
<feature type="region of interest" description="Disordered" evidence="1">
    <location>
        <begin position="1"/>
        <end position="26"/>
    </location>
</feature>
<evidence type="ECO:0000313" key="2">
    <source>
        <dbReference type="EMBL" id="KAG6113595.1"/>
    </source>
</evidence>
<evidence type="ECO:0000313" key="3">
    <source>
        <dbReference type="Proteomes" id="UP000732380"/>
    </source>
</evidence>
<accession>A0A9P7Q0F7</accession>
<dbReference type="AlphaFoldDB" id="A0A9P7Q0F7"/>
<dbReference type="EMBL" id="SRQM01000292">
    <property type="protein sequence ID" value="KAG6113595.1"/>
    <property type="molecule type" value="Genomic_DNA"/>
</dbReference>
<keyword evidence="3" id="KW-1185">Reference proteome</keyword>
<evidence type="ECO:0000256" key="1">
    <source>
        <dbReference type="SAM" id="MobiDB-lite"/>
    </source>
</evidence>
<gene>
    <name evidence="2" type="ORF">E4U13_003749</name>
</gene>
<name>A0A9P7Q0F7_9HYPO</name>